<proteinExistence type="predicted"/>
<protein>
    <submittedName>
        <fullName evidence="1">Uncharacterized protein</fullName>
    </submittedName>
</protein>
<dbReference type="AlphaFoldDB" id="A0A2S8B2R8"/>
<dbReference type="EMBL" id="PHFW01000003">
    <property type="protein sequence ID" value="PQM26633.1"/>
    <property type="molecule type" value="Genomic_DNA"/>
</dbReference>
<comment type="caution">
    <text evidence="1">The sequence shown here is derived from an EMBL/GenBank/DDBJ whole genome shotgun (WGS) entry which is preliminary data.</text>
</comment>
<evidence type="ECO:0000313" key="2">
    <source>
        <dbReference type="Proteomes" id="UP000238954"/>
    </source>
</evidence>
<dbReference type="Proteomes" id="UP000238954">
    <property type="component" value="Chromosome"/>
</dbReference>
<evidence type="ECO:0000313" key="1">
    <source>
        <dbReference type="EMBL" id="PQM26633.1"/>
    </source>
</evidence>
<accession>A0A2S8B2R8</accession>
<name>A0A2S8B2R8_9SPHN</name>
<gene>
    <name evidence="1" type="ORF">CVO77_16625</name>
</gene>
<organism evidence="1 2">
    <name type="scientific">Sphingopyxis lindanitolerans</name>
    <dbReference type="NCBI Taxonomy" id="2054227"/>
    <lineage>
        <taxon>Bacteria</taxon>
        <taxon>Pseudomonadati</taxon>
        <taxon>Pseudomonadota</taxon>
        <taxon>Alphaproteobacteria</taxon>
        <taxon>Sphingomonadales</taxon>
        <taxon>Sphingomonadaceae</taxon>
        <taxon>Sphingopyxis</taxon>
    </lineage>
</organism>
<keyword evidence="2" id="KW-1185">Reference proteome</keyword>
<sequence length="336" mass="39075">MLDAIVCFAEEDAKNDHYVLMRSGWQGRRQIDEAEHAEMEARSIELAKRCRVRFRVSYPQVLEVIRFLCGRWGDWERIGYQNHKKAYQTFIGKSVSFARYLKDVPPQQLFEDVGRVTGHFKPTLRVIFQDWATEWREDAERLIVSFSRPDAILKAGFNREQANTFLDFVEGHDLYEFYWRWRSLNERAFSGDSRHLAGLKSDIQGMALSVEHLVHAMLVGNVQFPKTQLYEKFKQIWPVATPVGKLLKADEYRKISQLHSAIDFDWFNTKQGGPLSAQIASDLAICQAIRGNAHHQISEQNQLKLERMSLILLRGVMYTFLEAKSRWPIVGLTPTH</sequence>
<reference evidence="2" key="1">
    <citation type="submission" date="2017-11" db="EMBL/GenBank/DDBJ databases">
        <title>The complete genome sequence of Sphingopyxis pomeranensis sp. nov. strain WS5A3p.</title>
        <authorList>
            <person name="Kaminski M.A."/>
        </authorList>
    </citation>
    <scope>NUCLEOTIDE SEQUENCE [LARGE SCALE GENOMIC DNA]</scope>
    <source>
        <strain evidence="2">WS5A3p</strain>
    </source>
</reference>